<evidence type="ECO:0008006" key="3">
    <source>
        <dbReference type="Google" id="ProtNLM"/>
    </source>
</evidence>
<proteinExistence type="predicted"/>
<gene>
    <name evidence="2" type="ORF">S01H4_30569</name>
</gene>
<dbReference type="EMBL" id="BART01015792">
    <property type="protein sequence ID" value="GAG75083.1"/>
    <property type="molecule type" value="Genomic_DNA"/>
</dbReference>
<dbReference type="Pfam" id="PF04367">
    <property type="entry name" value="DUF502"/>
    <property type="match status" value="1"/>
</dbReference>
<organism evidence="2">
    <name type="scientific">marine sediment metagenome</name>
    <dbReference type="NCBI Taxonomy" id="412755"/>
    <lineage>
        <taxon>unclassified sequences</taxon>
        <taxon>metagenomes</taxon>
        <taxon>ecological metagenomes</taxon>
    </lineage>
</organism>
<name>X1AS11_9ZZZZ</name>
<comment type="caution">
    <text evidence="2">The sequence shown here is derived from an EMBL/GenBank/DDBJ whole genome shotgun (WGS) entry which is preliminary data.</text>
</comment>
<dbReference type="AlphaFoldDB" id="X1AS11"/>
<dbReference type="InterPro" id="IPR007462">
    <property type="entry name" value="COV1-like"/>
</dbReference>
<keyword evidence="1" id="KW-0472">Membrane</keyword>
<sequence>MDFNFVIQIIQPLTQLVAARSNFQELAAGAIVLGIILSSCFLVGAIVKTKLGKFFRGHFENVLSKFIPGYGMIKSTVTQIFDRKKYPFSSVALVQAFENDTLMTGFVIDKHPDDMYTVFVPCGPNPTTGYIFHLKQQYVHPVTVPVENALRSVISCGVDSKPLLDAFHQIPEGKQA</sequence>
<reference evidence="2" key="1">
    <citation type="journal article" date="2014" name="Front. Microbiol.">
        <title>High frequency of phylogenetically diverse reductive dehalogenase-homologous genes in deep subseafloor sedimentary metagenomes.</title>
        <authorList>
            <person name="Kawai M."/>
            <person name="Futagami T."/>
            <person name="Toyoda A."/>
            <person name="Takaki Y."/>
            <person name="Nishi S."/>
            <person name="Hori S."/>
            <person name="Arai W."/>
            <person name="Tsubouchi T."/>
            <person name="Morono Y."/>
            <person name="Uchiyama I."/>
            <person name="Ito T."/>
            <person name="Fujiyama A."/>
            <person name="Inagaki F."/>
            <person name="Takami H."/>
        </authorList>
    </citation>
    <scope>NUCLEOTIDE SEQUENCE</scope>
    <source>
        <strain evidence="2">Expedition CK06-06</strain>
    </source>
</reference>
<protein>
    <recommendedName>
        <fullName evidence="3">DUF502 domain-containing protein</fullName>
    </recommendedName>
</protein>
<accession>X1AS11</accession>
<keyword evidence="1" id="KW-0812">Transmembrane</keyword>
<keyword evidence="1" id="KW-1133">Transmembrane helix</keyword>
<evidence type="ECO:0000256" key="1">
    <source>
        <dbReference type="SAM" id="Phobius"/>
    </source>
</evidence>
<feature type="transmembrane region" description="Helical" evidence="1">
    <location>
        <begin position="26"/>
        <end position="47"/>
    </location>
</feature>
<evidence type="ECO:0000313" key="2">
    <source>
        <dbReference type="EMBL" id="GAG75083.1"/>
    </source>
</evidence>